<dbReference type="Proteomes" id="UP000003340">
    <property type="component" value="Unassembled WGS sequence"/>
</dbReference>
<reference evidence="1 2" key="1">
    <citation type="submission" date="2009-01" db="EMBL/GenBank/DDBJ databases">
        <authorList>
            <person name="Fulton L."/>
            <person name="Clifton S."/>
            <person name="Fulton B."/>
            <person name="Xu J."/>
            <person name="Minx P."/>
            <person name="Pepin K.H."/>
            <person name="Johnson M."/>
            <person name="Bhonagiri V."/>
            <person name="Nash W.E."/>
            <person name="Mardis E.R."/>
            <person name="Wilson R.K."/>
        </authorList>
    </citation>
    <scope>NUCLEOTIDE SEQUENCE [LARGE SCALE GENOMIC DNA]</scope>
    <source>
        <strain evidence="1 2">DSM 5476</strain>
    </source>
</reference>
<keyword evidence="2" id="KW-1185">Reference proteome</keyword>
<evidence type="ECO:0000313" key="1">
    <source>
        <dbReference type="EMBL" id="EEG29156.1"/>
    </source>
</evidence>
<gene>
    <name evidence="1" type="ORF">CLOSTMETH_03269</name>
</gene>
<organism evidence="1 2">
    <name type="scientific">[Clostridium] methylpentosum DSM 5476</name>
    <dbReference type="NCBI Taxonomy" id="537013"/>
    <lineage>
        <taxon>Bacteria</taxon>
        <taxon>Bacillati</taxon>
        <taxon>Bacillota</taxon>
        <taxon>Clostridia</taxon>
        <taxon>Eubacteriales</taxon>
        <taxon>Oscillospiraceae</taxon>
        <taxon>Oscillospiraceae incertae sedis</taxon>
    </lineage>
</organism>
<proteinExistence type="predicted"/>
<protein>
    <submittedName>
        <fullName evidence="1">Uncharacterized protein</fullName>
    </submittedName>
</protein>
<dbReference type="HOGENOM" id="CLU_2567829_0_0_9"/>
<reference evidence="1 2" key="2">
    <citation type="submission" date="2009-02" db="EMBL/GenBank/DDBJ databases">
        <title>Draft genome sequence of Clostridium methylpentosum (DSM 5476).</title>
        <authorList>
            <person name="Sudarsanam P."/>
            <person name="Ley R."/>
            <person name="Guruge J."/>
            <person name="Turnbaugh P.J."/>
            <person name="Mahowald M."/>
            <person name="Liep D."/>
            <person name="Gordon J."/>
        </authorList>
    </citation>
    <scope>NUCLEOTIDE SEQUENCE [LARGE SCALE GENOMIC DNA]</scope>
    <source>
        <strain evidence="1 2">DSM 5476</strain>
    </source>
</reference>
<comment type="caution">
    <text evidence="1">The sequence shown here is derived from an EMBL/GenBank/DDBJ whole genome shotgun (WGS) entry which is preliminary data.</text>
</comment>
<dbReference type="EMBL" id="ACEC01000115">
    <property type="protein sequence ID" value="EEG29156.1"/>
    <property type="molecule type" value="Genomic_DNA"/>
</dbReference>
<name>C0EH69_9FIRM</name>
<sequence>MLLVSKGFARLGRTLGFVGDTIVCKKPLAGRVVFSKNRFKQAEKGMESLQQRFEVYGDEVKPAIGCQDIFSLARFNESGRV</sequence>
<evidence type="ECO:0000313" key="2">
    <source>
        <dbReference type="Proteomes" id="UP000003340"/>
    </source>
</evidence>
<accession>C0EH69</accession>
<dbReference type="AlphaFoldDB" id="C0EH69"/>